<sequence length="266" mass="30924">MNTTPLPQGSTEAPFSFWYYLCGRQSDLKLPPNEHIALTTTGIVSLMVAVSYALFCFIFMDKCIENSTTLLQGFMFLVILVFILYFNRSLFVYIQKRNRTTKWIAISSYLLLYTLISVLAGYLFLFFYLETEITARLAKTSSSLRQAESLQIVLASLTNEQKYSVESFRWIIGSVFFVWSSLPLLNMLFFIRNSNVMIYDQNLQLLQELKFRLLKQKEKYALLGENLVTQQDGLFADEEQSPELIQQQKQDILMQIQHLEESINLL</sequence>
<organism evidence="2 3">
    <name type="scientific">Chryseobacterium urinae</name>
    <dbReference type="NCBI Taxonomy" id="3058400"/>
    <lineage>
        <taxon>Bacteria</taxon>
        <taxon>Pseudomonadati</taxon>
        <taxon>Bacteroidota</taxon>
        <taxon>Flavobacteriia</taxon>
        <taxon>Flavobacteriales</taxon>
        <taxon>Weeksellaceae</taxon>
        <taxon>Chryseobacterium group</taxon>
        <taxon>Chryseobacterium</taxon>
    </lineage>
</organism>
<keyword evidence="3" id="KW-1185">Reference proteome</keyword>
<dbReference type="Proteomes" id="UP001168128">
    <property type="component" value="Unassembled WGS sequence"/>
</dbReference>
<keyword evidence="1" id="KW-1133">Transmembrane helix</keyword>
<evidence type="ECO:0008006" key="4">
    <source>
        <dbReference type="Google" id="ProtNLM"/>
    </source>
</evidence>
<comment type="caution">
    <text evidence="2">The sequence shown here is derived from an EMBL/GenBank/DDBJ whole genome shotgun (WGS) entry which is preliminary data.</text>
</comment>
<keyword evidence="1" id="KW-0812">Transmembrane</keyword>
<accession>A0ABT8U5V4</accession>
<evidence type="ECO:0000256" key="1">
    <source>
        <dbReference type="SAM" id="Phobius"/>
    </source>
</evidence>
<keyword evidence="1" id="KW-0472">Membrane</keyword>
<dbReference type="EMBL" id="JAULSJ010000015">
    <property type="protein sequence ID" value="MDO3425510.1"/>
    <property type="molecule type" value="Genomic_DNA"/>
</dbReference>
<reference evidence="2" key="1">
    <citation type="submission" date="2023-07" db="EMBL/GenBank/DDBJ databases">
        <title>AMR profile of multidrug- resistance Chryseobacterium gambrini related strain.</title>
        <authorList>
            <person name="Kirdat K."/>
            <person name="Bhatt A."/>
            <person name="Kuyare S."/>
            <person name="Yadav A."/>
        </authorList>
    </citation>
    <scope>NUCLEOTIDE SEQUENCE</scope>
    <source>
        <strain evidence="2">APV-1</strain>
    </source>
</reference>
<feature type="transmembrane region" description="Helical" evidence="1">
    <location>
        <begin position="106"/>
        <end position="129"/>
    </location>
</feature>
<evidence type="ECO:0000313" key="2">
    <source>
        <dbReference type="EMBL" id="MDO3425510.1"/>
    </source>
</evidence>
<dbReference type="RefSeq" id="WP_302716194.1">
    <property type="nucleotide sequence ID" value="NZ_JAULSJ010000015.1"/>
</dbReference>
<evidence type="ECO:0000313" key="3">
    <source>
        <dbReference type="Proteomes" id="UP001168128"/>
    </source>
</evidence>
<name>A0ABT8U5V4_9FLAO</name>
<proteinExistence type="predicted"/>
<protein>
    <recommendedName>
        <fullName evidence="4">DUF4234 domain-containing protein</fullName>
    </recommendedName>
</protein>
<feature type="transmembrane region" description="Helical" evidence="1">
    <location>
        <begin position="170"/>
        <end position="191"/>
    </location>
</feature>
<feature type="transmembrane region" description="Helical" evidence="1">
    <location>
        <begin position="36"/>
        <end position="60"/>
    </location>
</feature>
<feature type="transmembrane region" description="Helical" evidence="1">
    <location>
        <begin position="72"/>
        <end position="94"/>
    </location>
</feature>
<gene>
    <name evidence="2" type="ORF">QWT87_11480</name>
</gene>